<dbReference type="PANTHER" id="PTHR37947">
    <property type="entry name" value="BLL2462 PROTEIN"/>
    <property type="match status" value="1"/>
</dbReference>
<dbReference type="InterPro" id="IPR029062">
    <property type="entry name" value="Class_I_gatase-like"/>
</dbReference>
<keyword evidence="1" id="KW-0812">Transmembrane</keyword>
<organism evidence="2 3">
    <name type="scientific">candidate division WOR-3 bacterium 4484_100</name>
    <dbReference type="NCBI Taxonomy" id="1936077"/>
    <lineage>
        <taxon>Bacteria</taxon>
        <taxon>Bacteria division WOR-3</taxon>
    </lineage>
</organism>
<comment type="caution">
    <text evidence="2">The sequence shown here is derived from an EMBL/GenBank/DDBJ whole genome shotgun (WGS) entry which is preliminary data.</text>
</comment>
<dbReference type="AlphaFoldDB" id="A0A1V4QE05"/>
<gene>
    <name evidence="2" type="ORF">BXT86_05690</name>
</gene>
<sequence length="294" mass="33692">MLIVGSVEGVNSAWQRLLPINITKGIVDGKYNLEVIQPFSILKPMDEFPPITAINRTYGKKSDAVVIAQSSNLPIIAYREYGGIVFQINIIDLGTWQFLQSGLRQKEILPVLLSDIIRFISILRNKGRLVLESRKKSYSIGEEIRLKLQSFDSSLRPASGGDFYLQFENSRIPFYEIEKGVYETTITPQKPGRFIVYAQGSLGEEILKSKSLRIEIKPRATEVPELINLRLLKSIADRTGGKYYPLDSLEHWRLSDTKKHYTYARLQFNHPIFAILIILLLVIDWILRRRKGLI</sequence>
<reference evidence="3" key="1">
    <citation type="submission" date="2017-01" db="EMBL/GenBank/DDBJ databases">
        <title>Novel pathways for hydrocarbon cycling and metabolic interdependencies in hydrothermal sediment communities.</title>
        <authorList>
            <person name="Dombrowski N."/>
            <person name="Seitz K."/>
            <person name="Teske A."/>
            <person name="Baker B."/>
        </authorList>
    </citation>
    <scope>NUCLEOTIDE SEQUENCE [LARGE SCALE GENOMIC DNA]</scope>
</reference>
<accession>A0A1V4QE05</accession>
<evidence type="ECO:0000256" key="1">
    <source>
        <dbReference type="SAM" id="Phobius"/>
    </source>
</evidence>
<evidence type="ECO:0000313" key="3">
    <source>
        <dbReference type="Proteomes" id="UP000191663"/>
    </source>
</evidence>
<dbReference type="Proteomes" id="UP000191663">
    <property type="component" value="Unassembled WGS sequence"/>
</dbReference>
<dbReference type="EMBL" id="MUKB01000104">
    <property type="protein sequence ID" value="OPX17588.1"/>
    <property type="molecule type" value="Genomic_DNA"/>
</dbReference>
<protein>
    <recommendedName>
        <fullName evidence="4">Glutamine amidotransferase domain-containing protein</fullName>
    </recommendedName>
</protein>
<proteinExistence type="predicted"/>
<dbReference type="Gene3D" id="3.40.50.880">
    <property type="match status" value="1"/>
</dbReference>
<keyword evidence="1" id="KW-0472">Membrane</keyword>
<evidence type="ECO:0008006" key="4">
    <source>
        <dbReference type="Google" id="ProtNLM"/>
    </source>
</evidence>
<feature type="transmembrane region" description="Helical" evidence="1">
    <location>
        <begin position="268"/>
        <end position="287"/>
    </location>
</feature>
<evidence type="ECO:0000313" key="2">
    <source>
        <dbReference type="EMBL" id="OPX17588.1"/>
    </source>
</evidence>
<dbReference type="PANTHER" id="PTHR37947:SF1">
    <property type="entry name" value="BLL2462 PROTEIN"/>
    <property type="match status" value="1"/>
</dbReference>
<keyword evidence="1" id="KW-1133">Transmembrane helix</keyword>
<name>A0A1V4QE05_UNCW3</name>